<keyword evidence="3" id="KW-0482">Metalloprotease</keyword>
<evidence type="ECO:0000313" key="4">
    <source>
        <dbReference type="Proteomes" id="UP000271937"/>
    </source>
</evidence>
<reference evidence="3 4" key="1">
    <citation type="submission" date="2018-11" db="EMBL/GenBank/DDBJ databases">
        <title>Flavobacterium sp. nov., YIM 102600 draft genome.</title>
        <authorList>
            <person name="Li G."/>
            <person name="Jiang Y."/>
        </authorList>
    </citation>
    <scope>NUCLEOTIDE SEQUENCE [LARGE SCALE GENOMIC DNA]</scope>
    <source>
        <strain evidence="3 4">YIM 102600</strain>
    </source>
</reference>
<keyword evidence="1" id="KW-0472">Membrane</keyword>
<name>A0A3P3WGU7_9FLAO</name>
<feature type="domain" description="CAAX prenyl protease 2/Lysostaphin resistance protein A-like" evidence="2">
    <location>
        <begin position="110"/>
        <end position="203"/>
    </location>
</feature>
<sequence>MKHAPKLKSYLTILIFLIVGMLVMGIAQLFKTPAGLNSAFILLALFIIVNIATAKIFNLKSEIQSFWSIKKIYLLPVGIVAGGLIAISPVLAGLLTGATQFSELKFDTKFTLSSIAVTLAIVAWEELWFRGIFLNYCNRNLSAIHISITIGLLFMMVHLLNPEINLLKTGPTLFFAGAFLTIVYFYFKTIWLPIGLHFGNNYLIIQSNLDTHWLFGNEGYLGAIILALLFLLFVKLIINKTKKI</sequence>
<comment type="caution">
    <text evidence="3">The sequence shown here is derived from an EMBL/GenBank/DDBJ whole genome shotgun (WGS) entry which is preliminary data.</text>
</comment>
<feature type="transmembrane region" description="Helical" evidence="1">
    <location>
        <begin position="73"/>
        <end position="98"/>
    </location>
</feature>
<keyword evidence="3" id="KW-0645">Protease</keyword>
<feature type="transmembrane region" description="Helical" evidence="1">
    <location>
        <begin position="12"/>
        <end position="30"/>
    </location>
</feature>
<dbReference type="OrthoDB" id="324900at2"/>
<dbReference type="Pfam" id="PF02517">
    <property type="entry name" value="Rce1-like"/>
    <property type="match status" value="1"/>
</dbReference>
<dbReference type="GO" id="GO:0004175">
    <property type="term" value="F:endopeptidase activity"/>
    <property type="evidence" value="ECO:0007669"/>
    <property type="project" value="UniProtKB-ARBA"/>
</dbReference>
<evidence type="ECO:0000313" key="3">
    <source>
        <dbReference type="EMBL" id="RRJ92879.1"/>
    </source>
</evidence>
<dbReference type="InterPro" id="IPR003675">
    <property type="entry name" value="Rce1/LyrA-like_dom"/>
</dbReference>
<keyword evidence="1" id="KW-0812">Transmembrane</keyword>
<protein>
    <submittedName>
        <fullName evidence="3">CPBP family intramembrane metalloprotease</fullName>
    </submittedName>
</protein>
<dbReference type="AlphaFoldDB" id="A0A3P3WGU7"/>
<dbReference type="GO" id="GO:0006508">
    <property type="term" value="P:proteolysis"/>
    <property type="evidence" value="ECO:0007669"/>
    <property type="project" value="UniProtKB-KW"/>
</dbReference>
<feature type="transmembrane region" description="Helical" evidence="1">
    <location>
        <begin position="36"/>
        <end position="53"/>
    </location>
</feature>
<organism evidence="3 4">
    <name type="scientific">Flavobacterium macacae</name>
    <dbReference type="NCBI Taxonomy" id="2488993"/>
    <lineage>
        <taxon>Bacteria</taxon>
        <taxon>Pseudomonadati</taxon>
        <taxon>Bacteroidota</taxon>
        <taxon>Flavobacteriia</taxon>
        <taxon>Flavobacteriales</taxon>
        <taxon>Flavobacteriaceae</taxon>
        <taxon>Flavobacterium</taxon>
    </lineage>
</organism>
<dbReference type="Proteomes" id="UP000271937">
    <property type="component" value="Unassembled WGS sequence"/>
</dbReference>
<evidence type="ECO:0000256" key="1">
    <source>
        <dbReference type="SAM" id="Phobius"/>
    </source>
</evidence>
<feature type="transmembrane region" description="Helical" evidence="1">
    <location>
        <begin position="141"/>
        <end position="161"/>
    </location>
</feature>
<keyword evidence="1" id="KW-1133">Transmembrane helix</keyword>
<keyword evidence="3" id="KW-0378">Hydrolase</keyword>
<dbReference type="GO" id="GO:0008237">
    <property type="term" value="F:metallopeptidase activity"/>
    <property type="evidence" value="ECO:0007669"/>
    <property type="project" value="UniProtKB-KW"/>
</dbReference>
<gene>
    <name evidence="3" type="ORF">EG849_04635</name>
</gene>
<keyword evidence="4" id="KW-1185">Reference proteome</keyword>
<dbReference type="EMBL" id="RQVR01000004">
    <property type="protein sequence ID" value="RRJ92879.1"/>
    <property type="molecule type" value="Genomic_DNA"/>
</dbReference>
<dbReference type="GO" id="GO:0080120">
    <property type="term" value="P:CAAX-box protein maturation"/>
    <property type="evidence" value="ECO:0007669"/>
    <property type="project" value="UniProtKB-ARBA"/>
</dbReference>
<dbReference type="RefSeq" id="WP_125011920.1">
    <property type="nucleotide sequence ID" value="NZ_RQVR01000004.1"/>
</dbReference>
<accession>A0A3P3WGU7</accession>
<feature type="transmembrane region" description="Helical" evidence="1">
    <location>
        <begin position="219"/>
        <end position="238"/>
    </location>
</feature>
<evidence type="ECO:0000259" key="2">
    <source>
        <dbReference type="Pfam" id="PF02517"/>
    </source>
</evidence>
<feature type="transmembrane region" description="Helical" evidence="1">
    <location>
        <begin position="173"/>
        <end position="198"/>
    </location>
</feature>
<proteinExistence type="predicted"/>